<gene>
    <name evidence="1" type="ORF">OVS_04300</name>
</gene>
<sequence length="206" mass="22779">MFLSLKATLLGSIAVVGTAVPATIITKSSFDSSTDSVVLEKAEITLPEEKSEVSSQQTEISKEITEDVSATSPSTSLAKKLEERHNNPTLCREIVKSIKDSSWIRACRESFRSSKVEFEYYSNSHSMPISVENLRFTSSELVINLSKENELGSKHVRFNLTPEMITLKGSVFTSAVGGKSFSEKQCKIEESLSGDEKWRVSCQENP</sequence>
<dbReference type="EMBL" id="CP006935">
    <property type="protein sequence ID" value="AHC40587.1"/>
    <property type="molecule type" value="Genomic_DNA"/>
</dbReference>
<dbReference type="Proteomes" id="UP000018745">
    <property type="component" value="Chromosome"/>
</dbReference>
<reference evidence="1 2" key="1">
    <citation type="journal article" date="2014" name="Genome Announc.">
        <title>Complete Genome Sequence of Mycoplasma ovis Strain Michigan, a Hemoplasma of Sheep with Two Distinct 16S rRNA Genes.</title>
        <authorList>
            <person name="Deshuillers P.L."/>
            <person name="Santos A.P."/>
            <person name="do Nascimento N.C."/>
            <person name="Hampel J.A."/>
            <person name="Bergin I.L."/>
            <person name="Dyson M.C."/>
            <person name="Messick J.B."/>
        </authorList>
    </citation>
    <scope>NUCLEOTIDE SEQUENCE [LARGE SCALE GENOMIC DNA]</scope>
    <source>
        <strain evidence="1 2">Michigan</strain>
    </source>
</reference>
<protein>
    <recommendedName>
        <fullName evidence="3">Lipoprotein</fullName>
    </recommendedName>
</protein>
<proteinExistence type="predicted"/>
<evidence type="ECO:0000313" key="1">
    <source>
        <dbReference type="EMBL" id="AHC40587.1"/>
    </source>
</evidence>
<keyword evidence="2" id="KW-1185">Reference proteome</keyword>
<accession>A0ABN4BNY3</accession>
<name>A0ABN4BNY3_9MOLU</name>
<evidence type="ECO:0008006" key="3">
    <source>
        <dbReference type="Google" id="ProtNLM"/>
    </source>
</evidence>
<evidence type="ECO:0000313" key="2">
    <source>
        <dbReference type="Proteomes" id="UP000018745"/>
    </source>
</evidence>
<organism evidence="1 2">
    <name type="scientific">Mycoplasma ovis str. Michigan</name>
    <dbReference type="NCBI Taxonomy" id="1415773"/>
    <lineage>
        <taxon>Bacteria</taxon>
        <taxon>Bacillati</taxon>
        <taxon>Mycoplasmatota</taxon>
        <taxon>Mollicutes</taxon>
        <taxon>Mycoplasmataceae</taxon>
        <taxon>Mycoplasma</taxon>
    </lineage>
</organism>
<dbReference type="RefSeq" id="WP_024071616.1">
    <property type="nucleotide sequence ID" value="NC_023062.1"/>
</dbReference>